<keyword evidence="3 5" id="KW-0831">Ubiquinone biosynthesis</keyword>
<dbReference type="SUPFAM" id="SSF53335">
    <property type="entry name" value="S-adenosyl-L-methionine-dependent methyltransferases"/>
    <property type="match status" value="1"/>
</dbReference>
<evidence type="ECO:0000256" key="1">
    <source>
        <dbReference type="ARBA" id="ARBA00022603"/>
    </source>
</evidence>
<comment type="subcellular location">
    <subcellularLocation>
        <location evidence="5">Mitochondrion inner membrane</location>
        <topology evidence="5">Peripheral membrane protein</topology>
        <orientation evidence="5">Matrix side</orientation>
    </subcellularLocation>
</comment>
<comment type="catalytic activity">
    <reaction evidence="5">
        <text>a 3-demethylubiquinol + S-adenosyl-L-methionine = a ubiquinol + S-adenosyl-L-homocysteine + H(+)</text>
        <dbReference type="Rhea" id="RHEA:44380"/>
        <dbReference type="Rhea" id="RHEA-COMP:9566"/>
        <dbReference type="Rhea" id="RHEA-COMP:10914"/>
        <dbReference type="ChEBI" id="CHEBI:15378"/>
        <dbReference type="ChEBI" id="CHEBI:17976"/>
        <dbReference type="ChEBI" id="CHEBI:57856"/>
        <dbReference type="ChEBI" id="CHEBI:59789"/>
        <dbReference type="ChEBI" id="CHEBI:84422"/>
        <dbReference type="EC" id="2.1.1.64"/>
    </reaction>
</comment>
<comment type="pathway">
    <text evidence="5">Cofactor biosynthesis; ubiquinone biosynthesis.</text>
</comment>
<keyword evidence="5" id="KW-0472">Membrane</keyword>
<protein>
    <recommendedName>
        <fullName evidence="5">Ubiquinone biosynthesis O-methyltransferase, mitochondrial</fullName>
    </recommendedName>
    <alternativeName>
        <fullName evidence="5">3-demethylubiquinol 3-O-methyltransferase</fullName>
        <ecNumber evidence="5">2.1.1.64</ecNumber>
    </alternativeName>
    <alternativeName>
        <fullName evidence="5">3-demethylubiquinone 3-O-methyltransferase</fullName>
        <ecNumber evidence="5">2.1.1.-</ecNumber>
    </alternativeName>
    <alternativeName>
        <fullName evidence="5">Polyprenyldihydroxybenzoate methyltransferase</fullName>
        <ecNumber evidence="5">2.1.1.114</ecNumber>
    </alternativeName>
</protein>
<keyword evidence="2 5" id="KW-0808">Transferase</keyword>
<proteinExistence type="inferred from homology"/>
<evidence type="ECO:0000256" key="4">
    <source>
        <dbReference type="ARBA" id="ARBA00022691"/>
    </source>
</evidence>
<feature type="binding site" evidence="5">
    <location>
        <position position="169"/>
    </location>
    <ligand>
        <name>Mg(2+)</name>
        <dbReference type="ChEBI" id="CHEBI:18420"/>
    </ligand>
</feature>
<dbReference type="CDD" id="cd02440">
    <property type="entry name" value="AdoMet_MTases"/>
    <property type="match status" value="1"/>
</dbReference>
<feature type="binding site" evidence="5">
    <location>
        <position position="168"/>
    </location>
    <ligand>
        <name>S-adenosyl-L-methionine</name>
        <dbReference type="ChEBI" id="CHEBI:59789"/>
    </ligand>
</feature>
<keyword evidence="5" id="KW-0479">Metal-binding</keyword>
<dbReference type="Proteomes" id="UP001153292">
    <property type="component" value="Chromosome 15"/>
</dbReference>
<comment type="cofactor">
    <cofactor evidence="5">
        <name>Mg(2+)</name>
        <dbReference type="ChEBI" id="CHEBI:18420"/>
    </cofactor>
</comment>
<dbReference type="Gene3D" id="3.40.50.150">
    <property type="entry name" value="Vaccinia Virus protein VP39"/>
    <property type="match status" value="1"/>
</dbReference>
<dbReference type="EC" id="2.1.1.64" evidence="5"/>
<accession>A0ABN8AWJ0</accession>
<dbReference type="PANTHER" id="PTHR43464:SF19">
    <property type="entry name" value="UBIQUINONE BIOSYNTHESIS O-METHYLTRANSFERASE, MITOCHONDRIAL"/>
    <property type="match status" value="1"/>
</dbReference>
<keyword evidence="8" id="KW-1185">Reference proteome</keyword>
<gene>
    <name evidence="5" type="primary">coq3</name>
    <name evidence="7" type="ORF">CHILSU_LOCUS2935</name>
</gene>
<dbReference type="InterPro" id="IPR013216">
    <property type="entry name" value="Methyltransf_11"/>
</dbReference>
<reference evidence="7" key="1">
    <citation type="submission" date="2021-12" db="EMBL/GenBank/DDBJ databases">
        <authorList>
            <person name="King R."/>
        </authorList>
    </citation>
    <scope>NUCLEOTIDE SEQUENCE</scope>
</reference>
<evidence type="ECO:0000256" key="3">
    <source>
        <dbReference type="ARBA" id="ARBA00022688"/>
    </source>
</evidence>
<dbReference type="Pfam" id="PF08241">
    <property type="entry name" value="Methyltransf_11"/>
    <property type="match status" value="1"/>
</dbReference>
<dbReference type="NCBIfam" id="TIGR01983">
    <property type="entry name" value="UbiG"/>
    <property type="match status" value="1"/>
</dbReference>
<keyword evidence="5" id="KW-0999">Mitochondrion inner membrane</keyword>
<keyword evidence="1 5" id="KW-0489">Methyltransferase</keyword>
<sequence>MALTRRIIKNYWLKNVLDSPKLSKSLTVNALKNENTTVKDEEIKKFSIQNEDWWSLNGPSKALHSMNEVRIPLVRDGLVQFPAEKRNPKPLKDKKILDVGCGGGILSEALAKIGAEVTGIDASKNLIEIAQKHSEENKRLINKPKYLCSSVEEHLNDHKDHYDGVVASEVIEHVDNKELFVKSCVSVLKPGGRIFFTTPNRTRAAQILGICVSEYILNIIPKGTHNYDMFITPNELSFLLERNDCHVEMICGLFYNVLQDRWSFVKPQTLVYAIQAQKTK</sequence>
<dbReference type="PANTHER" id="PTHR43464">
    <property type="entry name" value="METHYLTRANSFERASE"/>
    <property type="match status" value="1"/>
</dbReference>
<keyword evidence="5" id="KW-0460">Magnesium</keyword>
<evidence type="ECO:0000313" key="8">
    <source>
        <dbReference type="Proteomes" id="UP001153292"/>
    </source>
</evidence>
<comment type="catalytic activity">
    <reaction evidence="5">
        <text>a 3-demethylubiquinone + S-adenosyl-L-methionine = a ubiquinone + S-adenosyl-L-homocysteine</text>
        <dbReference type="Rhea" id="RHEA:81215"/>
        <dbReference type="Rhea" id="RHEA-COMP:9565"/>
        <dbReference type="Rhea" id="RHEA-COMP:19654"/>
        <dbReference type="ChEBI" id="CHEBI:16389"/>
        <dbReference type="ChEBI" id="CHEBI:57856"/>
        <dbReference type="ChEBI" id="CHEBI:59789"/>
        <dbReference type="ChEBI" id="CHEBI:231825"/>
    </reaction>
</comment>
<evidence type="ECO:0000259" key="6">
    <source>
        <dbReference type="Pfam" id="PF08241"/>
    </source>
</evidence>
<organism evidence="7 8">
    <name type="scientific">Chilo suppressalis</name>
    <name type="common">Asiatic rice borer moth</name>
    <dbReference type="NCBI Taxonomy" id="168631"/>
    <lineage>
        <taxon>Eukaryota</taxon>
        <taxon>Metazoa</taxon>
        <taxon>Ecdysozoa</taxon>
        <taxon>Arthropoda</taxon>
        <taxon>Hexapoda</taxon>
        <taxon>Insecta</taxon>
        <taxon>Pterygota</taxon>
        <taxon>Neoptera</taxon>
        <taxon>Endopterygota</taxon>
        <taxon>Lepidoptera</taxon>
        <taxon>Glossata</taxon>
        <taxon>Ditrysia</taxon>
        <taxon>Pyraloidea</taxon>
        <taxon>Crambidae</taxon>
        <taxon>Crambinae</taxon>
        <taxon>Chilo</taxon>
    </lineage>
</organism>
<feature type="binding site" evidence="5">
    <location>
        <position position="100"/>
    </location>
    <ligand>
        <name>S-adenosyl-L-methionine</name>
        <dbReference type="ChEBI" id="CHEBI:59789"/>
    </ligand>
</feature>
<keyword evidence="5" id="KW-0496">Mitochondrion</keyword>
<feature type="domain" description="Methyltransferase type 11" evidence="6">
    <location>
        <begin position="97"/>
        <end position="196"/>
    </location>
</feature>
<evidence type="ECO:0000256" key="2">
    <source>
        <dbReference type="ARBA" id="ARBA00022679"/>
    </source>
</evidence>
<dbReference type="HAMAP" id="MF_00472">
    <property type="entry name" value="UbiG"/>
    <property type="match status" value="1"/>
</dbReference>
<keyword evidence="4 5" id="KW-0949">S-adenosyl-L-methionine</keyword>
<comment type="catalytic activity">
    <reaction evidence="5">
        <text>a 3,4-dihydroxy-5-(all-trans-polyprenyl)benzoate + S-adenosyl-L-methionine = a 4-hydroxy-3-methoxy-5-(all-trans-polyprenyl)benzoate + S-adenosyl-L-homocysteine + H(+)</text>
        <dbReference type="Rhea" id="RHEA:44452"/>
        <dbReference type="Rhea" id="RHEA-COMP:10930"/>
        <dbReference type="Rhea" id="RHEA-COMP:10931"/>
        <dbReference type="ChEBI" id="CHEBI:15378"/>
        <dbReference type="ChEBI" id="CHEBI:57856"/>
        <dbReference type="ChEBI" id="CHEBI:59789"/>
        <dbReference type="ChEBI" id="CHEBI:64694"/>
        <dbReference type="ChEBI" id="CHEBI:84443"/>
        <dbReference type="EC" id="2.1.1.114"/>
    </reaction>
</comment>
<comment type="subunit">
    <text evidence="5">Component of a multi-subunit COQ enzyme complex.</text>
</comment>
<feature type="binding site" evidence="5">
    <location>
        <position position="70"/>
    </location>
    <ligand>
        <name>S-adenosyl-L-methionine</name>
        <dbReference type="ChEBI" id="CHEBI:59789"/>
    </ligand>
</feature>
<evidence type="ECO:0000256" key="5">
    <source>
        <dbReference type="HAMAP-Rule" id="MF_03190"/>
    </source>
</evidence>
<dbReference type="EMBL" id="OU963908">
    <property type="protein sequence ID" value="CAH0399770.1"/>
    <property type="molecule type" value="Genomic_DNA"/>
</dbReference>
<comment type="similarity">
    <text evidence="5">Belongs to the class I-like SAM-binding methyltransferase superfamily. UbiG/COQ3 family.</text>
</comment>
<feature type="binding site" evidence="5">
    <location>
        <position position="173"/>
    </location>
    <ligand>
        <name>Mg(2+)</name>
        <dbReference type="ChEBI" id="CHEBI:18420"/>
    </ligand>
</feature>
<dbReference type="InterPro" id="IPR029063">
    <property type="entry name" value="SAM-dependent_MTases_sf"/>
</dbReference>
<feature type="binding site" evidence="5">
    <location>
        <position position="121"/>
    </location>
    <ligand>
        <name>S-adenosyl-L-methionine</name>
        <dbReference type="ChEBI" id="CHEBI:59789"/>
    </ligand>
</feature>
<dbReference type="InterPro" id="IPR010233">
    <property type="entry name" value="UbiG_MeTrfase"/>
</dbReference>
<evidence type="ECO:0000313" key="7">
    <source>
        <dbReference type="EMBL" id="CAH0399770.1"/>
    </source>
</evidence>
<dbReference type="EC" id="2.1.1.-" evidence="5"/>
<name>A0ABN8AWJ0_CHISP</name>
<feature type="binding site" evidence="5">
    <location>
        <position position="172"/>
    </location>
    <ligand>
        <name>Mg(2+)</name>
        <dbReference type="ChEBI" id="CHEBI:18420"/>
    </ligand>
</feature>
<comment type="function">
    <text evidence="5">O-methyltransferase required for two non-consecutive steps during ubiquinone biosynthesis. Catalyzes the 2 O-methylation of 3,4-dihydroxy-5-(all-trans-polyprenyl)benzoic acid into 4-hydroxy-3-methoxy-5-(all-trans-polyprenyl)benzoic acid. Also catalyzes the last step of ubiquinone biosynthesis by mediating methylation of 3-demethylubiquinone into ubiquinone. Also able to mediate the methylation of 3-demethylubiquinol into ubiquinol.</text>
</comment>
<dbReference type="EC" id="2.1.1.114" evidence="5"/>